<evidence type="ECO:0000256" key="7">
    <source>
        <dbReference type="SAM" id="Phobius"/>
    </source>
</evidence>
<comment type="caution">
    <text evidence="10">The sequence shown here is derived from an EMBL/GenBank/DDBJ whole genome shotgun (WGS) entry which is preliminary data.</text>
</comment>
<name>A0A931IWH9_9BURK</name>
<feature type="transmembrane region" description="Helical" evidence="7">
    <location>
        <begin position="829"/>
        <end position="853"/>
    </location>
</feature>
<feature type="transmembrane region" description="Helical" evidence="7">
    <location>
        <begin position="549"/>
        <end position="568"/>
    </location>
</feature>
<dbReference type="PANTHER" id="PTHR30224">
    <property type="entry name" value="ELECTRON TRANSPORT PROTEIN"/>
    <property type="match status" value="1"/>
</dbReference>
<evidence type="ECO:0000313" key="11">
    <source>
        <dbReference type="Proteomes" id="UP000620139"/>
    </source>
</evidence>
<dbReference type="GO" id="GO:0051536">
    <property type="term" value="F:iron-sulfur cluster binding"/>
    <property type="evidence" value="ECO:0007669"/>
    <property type="project" value="UniProtKB-KW"/>
</dbReference>
<keyword evidence="2" id="KW-1003">Cell membrane</keyword>
<dbReference type="Proteomes" id="UP000620139">
    <property type="component" value="Unassembled WGS sequence"/>
</dbReference>
<keyword evidence="3" id="KW-0479">Metal-binding</keyword>
<dbReference type="Pfam" id="PF12801">
    <property type="entry name" value="Fer4_5"/>
    <property type="match status" value="2"/>
</dbReference>
<dbReference type="InterPro" id="IPR007329">
    <property type="entry name" value="FMN-bd"/>
</dbReference>
<evidence type="ECO:0000259" key="9">
    <source>
        <dbReference type="SMART" id="SM00900"/>
    </source>
</evidence>
<evidence type="ECO:0000256" key="8">
    <source>
        <dbReference type="SAM" id="SignalP"/>
    </source>
</evidence>
<dbReference type="GO" id="GO:0010181">
    <property type="term" value="F:FMN binding"/>
    <property type="evidence" value="ECO:0007669"/>
    <property type="project" value="InterPro"/>
</dbReference>
<dbReference type="AlphaFoldDB" id="A0A931IWH9"/>
<feature type="transmembrane region" description="Helical" evidence="7">
    <location>
        <begin position="403"/>
        <end position="421"/>
    </location>
</feature>
<feature type="transmembrane region" description="Helical" evidence="7">
    <location>
        <begin position="765"/>
        <end position="783"/>
    </location>
</feature>
<dbReference type="SMART" id="SM00900">
    <property type="entry name" value="FMN_bind"/>
    <property type="match status" value="1"/>
</dbReference>
<evidence type="ECO:0000256" key="2">
    <source>
        <dbReference type="ARBA" id="ARBA00022475"/>
    </source>
</evidence>
<dbReference type="PROSITE" id="PS00198">
    <property type="entry name" value="4FE4S_FER_1"/>
    <property type="match status" value="1"/>
</dbReference>
<keyword evidence="7" id="KW-1133">Transmembrane helix</keyword>
<dbReference type="InterPro" id="IPR052378">
    <property type="entry name" value="NosR_regulator"/>
</dbReference>
<dbReference type="InterPro" id="IPR017896">
    <property type="entry name" value="4Fe4S_Fe-S-bd"/>
</dbReference>
<dbReference type="InterPro" id="IPR017900">
    <property type="entry name" value="4Fe4S_Fe_S_CS"/>
</dbReference>
<evidence type="ECO:0000256" key="4">
    <source>
        <dbReference type="ARBA" id="ARBA00023004"/>
    </source>
</evidence>
<keyword evidence="5" id="KW-0411">Iron-sulfur</keyword>
<evidence type="ECO:0000256" key="1">
    <source>
        <dbReference type="ARBA" id="ARBA00004236"/>
    </source>
</evidence>
<dbReference type="SUPFAM" id="SSF54862">
    <property type="entry name" value="4Fe-4S ferredoxins"/>
    <property type="match status" value="1"/>
</dbReference>
<evidence type="ECO:0000256" key="5">
    <source>
        <dbReference type="ARBA" id="ARBA00023014"/>
    </source>
</evidence>
<organism evidence="10 11">
    <name type="scientific">Inhella gelatinilytica</name>
    <dbReference type="NCBI Taxonomy" id="2795030"/>
    <lineage>
        <taxon>Bacteria</taxon>
        <taxon>Pseudomonadati</taxon>
        <taxon>Pseudomonadota</taxon>
        <taxon>Betaproteobacteria</taxon>
        <taxon>Burkholderiales</taxon>
        <taxon>Sphaerotilaceae</taxon>
        <taxon>Inhella</taxon>
    </lineage>
</organism>
<keyword evidence="6 7" id="KW-0472">Membrane</keyword>
<accession>A0A931IWH9</accession>
<keyword evidence="8" id="KW-0732">Signal</keyword>
<feature type="signal peptide" evidence="8">
    <location>
        <begin position="1"/>
        <end position="25"/>
    </location>
</feature>
<gene>
    <name evidence="10" type="ORF">I7X43_05480</name>
</gene>
<evidence type="ECO:0000256" key="6">
    <source>
        <dbReference type="ARBA" id="ARBA00023136"/>
    </source>
</evidence>
<keyword evidence="4" id="KW-0408">Iron</keyword>
<feature type="transmembrane region" description="Helical" evidence="7">
    <location>
        <begin position="482"/>
        <end position="501"/>
    </location>
</feature>
<protein>
    <submittedName>
        <fullName evidence="10">4Fe-4S binding protein</fullName>
    </submittedName>
</protein>
<feature type="transmembrane region" description="Helical" evidence="7">
    <location>
        <begin position="789"/>
        <end position="808"/>
    </location>
</feature>
<feature type="transmembrane region" description="Helical" evidence="7">
    <location>
        <begin position="442"/>
        <end position="462"/>
    </location>
</feature>
<proteinExistence type="predicted"/>
<feature type="domain" description="FMN-binding" evidence="9">
    <location>
        <begin position="92"/>
        <end position="184"/>
    </location>
</feature>
<keyword evidence="11" id="KW-1185">Reference proteome</keyword>
<feature type="transmembrane region" description="Helical" evidence="7">
    <location>
        <begin position="588"/>
        <end position="604"/>
    </location>
</feature>
<evidence type="ECO:0000313" key="10">
    <source>
        <dbReference type="EMBL" id="MBH9552300.1"/>
    </source>
</evidence>
<dbReference type="PANTHER" id="PTHR30224:SF4">
    <property type="entry name" value="ELECTRON TRANSPORT PROTEIN YCCM-RELATED"/>
    <property type="match status" value="1"/>
</dbReference>
<feature type="chain" id="PRO_5036882344" evidence="8">
    <location>
        <begin position="26"/>
        <end position="861"/>
    </location>
</feature>
<dbReference type="EMBL" id="JAEDAL010000002">
    <property type="protein sequence ID" value="MBH9552300.1"/>
    <property type="molecule type" value="Genomic_DNA"/>
</dbReference>
<comment type="subcellular location">
    <subcellularLocation>
        <location evidence="1">Cell membrane</location>
    </subcellularLocation>
</comment>
<reference evidence="10" key="1">
    <citation type="submission" date="2020-12" db="EMBL/GenBank/DDBJ databases">
        <title>The genome sequence of Inhella sp. 4Y17.</title>
        <authorList>
            <person name="Liu Y."/>
        </authorList>
    </citation>
    <scope>NUCLEOTIDE SEQUENCE</scope>
    <source>
        <strain evidence="10">4Y10</strain>
    </source>
</reference>
<sequence length="861" mass="95634">MTMPVMHFLAALVAAFFLLTGTARGQAYEAKLPDDLASHPNLCERVDCAAVFPGATRFSARKGQPPYVEAFDAQDQLLGYVMLSTDITDTPAYSGKPVVTLIGMDKVGRFVGFKVLKHSEPILLLGIPESALTQFHDQYKGHAVSETLEVGGGGGNATHLDAISGATVTVIAQNQVITTSGQAVAAQVGILPPTVREPARFKLAGKLPRWADLVAEGAVQRLTVTPQQVGLPPGPEPFIELWFGNLDHPEIGQALLGKTNWESLRSRLQPHEHALFIIRTAGQESFKGSGFVRGGIYDRIQIKQGRDLFTFRDTDYLNLYSLEAAGSPTYTEAAIFILRSKAYSAAHPWKLNFLGNRVDRATGQRSFANFEQPYWLADERLDGGRPAVDEGHTWKKVWAARPLALAGFIVLLLATAVVYWQRERLTRLSTHKNKWPVNGFKYTAWALSIFFVGFGVLAQPSITQVLTWFHSLLFQWQWELFLSDPFIFCFWVFIILTTFIWGRGLFCGWLCPFGSLQEGLYKLAGLLGLKKLQRNLPKPLHDKLKNLKYWIFFGLFGVSLVSMTTAEVLAEIEPFKTTFLVGVLNRSWPYGLFVAAILGVALIVERPYCKYLCPLGASLALPSTFRWFGLRRKAECNTCKACAKGCGSLAIDPAGRIDHRECLHCLDCMVLYTDTHACPPLAKERKQRERDGQPLTAIDRQGYFIPIIPVATTASTIAPERDPRAATPPVAPPHLARERSLAWLLAEARHHLFPWSAKGWRTAKAWQVAGIGLAVAATLAWVLAWNSRLSAAAVVGWWIGWSVYEVLLRKQGMSFVKDGPWWKAHYRQAGWMDMVAYVGFKNLLIGAVLYLGLQALGRLLP</sequence>
<dbReference type="GO" id="GO:0046872">
    <property type="term" value="F:metal ion binding"/>
    <property type="evidence" value="ECO:0007669"/>
    <property type="project" value="UniProtKB-KW"/>
</dbReference>
<evidence type="ECO:0000256" key="3">
    <source>
        <dbReference type="ARBA" id="ARBA00022723"/>
    </source>
</evidence>
<dbReference type="GO" id="GO:0005886">
    <property type="term" value="C:plasma membrane"/>
    <property type="evidence" value="ECO:0007669"/>
    <property type="project" value="UniProtKB-SubCell"/>
</dbReference>
<keyword evidence="7" id="KW-0812">Transmembrane</keyword>
<dbReference type="RefSeq" id="WP_198099921.1">
    <property type="nucleotide sequence ID" value="NZ_JAEDAL010000002.1"/>
</dbReference>